<comment type="similarity">
    <text evidence="1">Belongs to the BolA/IbaG family.</text>
</comment>
<dbReference type="InterPro" id="IPR036065">
    <property type="entry name" value="BolA-like_sf"/>
</dbReference>
<reference evidence="2" key="1">
    <citation type="journal article" date="2020" name="Microb. Genom.">
        <title>Genetic diversity of clinical and environmental Mucorales isolates obtained from an investigation of mucormycosis cases among solid organ transplant recipients.</title>
        <authorList>
            <person name="Nguyen M.H."/>
            <person name="Kaul D."/>
            <person name="Muto C."/>
            <person name="Cheng S.J."/>
            <person name="Richter R.A."/>
            <person name="Bruno V.M."/>
            <person name="Liu G."/>
            <person name="Beyhan S."/>
            <person name="Sundermann A.J."/>
            <person name="Mounaud S."/>
            <person name="Pasculle A.W."/>
            <person name="Nierman W.C."/>
            <person name="Driscoll E."/>
            <person name="Cumbie R."/>
            <person name="Clancy C.J."/>
            <person name="Dupont C.L."/>
        </authorList>
    </citation>
    <scope>NUCLEOTIDE SEQUENCE</scope>
    <source>
        <strain evidence="2">GL11</strain>
    </source>
</reference>
<evidence type="ECO:0008006" key="4">
    <source>
        <dbReference type="Google" id="ProtNLM"/>
    </source>
</evidence>
<dbReference type="PIRSF" id="PIRSF003113">
    <property type="entry name" value="BolA"/>
    <property type="match status" value="1"/>
</dbReference>
<dbReference type="PANTHER" id="PTHR46230">
    <property type="match status" value="1"/>
</dbReference>
<sequence length="129" mass="14764">MFSKVFQLQPLRHSIRAYSSSTRFLKDFMTTQEKGPIQFSIESKISQSLNPSILDIVNESHLHAHHAAMKGVTNKETHFKVTVVSDEFQGKSLMQRHRMIYGLLNDELQNKGLHALSIKAKTQAEIEKQ</sequence>
<gene>
    <name evidence="2" type="ORF">G6F64_012962</name>
</gene>
<keyword evidence="3" id="KW-1185">Reference proteome</keyword>
<dbReference type="Gene3D" id="3.30.300.90">
    <property type="entry name" value="BolA-like"/>
    <property type="match status" value="1"/>
</dbReference>
<dbReference type="OrthoDB" id="411584at2759"/>
<dbReference type="GO" id="GO:0044572">
    <property type="term" value="P:[4Fe-4S] cluster assembly"/>
    <property type="evidence" value="ECO:0007669"/>
    <property type="project" value="TreeGrafter"/>
</dbReference>
<organism evidence="2 3">
    <name type="scientific">Rhizopus oryzae</name>
    <name type="common">Mucormycosis agent</name>
    <name type="synonym">Rhizopus arrhizus var. delemar</name>
    <dbReference type="NCBI Taxonomy" id="64495"/>
    <lineage>
        <taxon>Eukaryota</taxon>
        <taxon>Fungi</taxon>
        <taxon>Fungi incertae sedis</taxon>
        <taxon>Mucoromycota</taxon>
        <taxon>Mucoromycotina</taxon>
        <taxon>Mucoromycetes</taxon>
        <taxon>Mucorales</taxon>
        <taxon>Mucorineae</taxon>
        <taxon>Rhizopodaceae</taxon>
        <taxon>Rhizopus</taxon>
    </lineage>
</organism>
<dbReference type="Pfam" id="PF01722">
    <property type="entry name" value="BolA"/>
    <property type="match status" value="1"/>
</dbReference>
<accession>A0A9P7BL02</accession>
<evidence type="ECO:0000313" key="3">
    <source>
        <dbReference type="Proteomes" id="UP000716291"/>
    </source>
</evidence>
<dbReference type="PANTHER" id="PTHR46230:SF7">
    <property type="entry name" value="BOLA-LIKE PROTEIN 1"/>
    <property type="match status" value="1"/>
</dbReference>
<dbReference type="AlphaFoldDB" id="A0A9P7BL02"/>
<comment type="caution">
    <text evidence="2">The sequence shown here is derived from an EMBL/GenBank/DDBJ whole genome shotgun (WGS) entry which is preliminary data.</text>
</comment>
<dbReference type="InterPro" id="IPR002634">
    <property type="entry name" value="BolA"/>
</dbReference>
<protein>
    <recommendedName>
        <fullName evidence="4">Bola-like protein</fullName>
    </recommendedName>
</protein>
<evidence type="ECO:0000256" key="1">
    <source>
        <dbReference type="RuleBase" id="RU003860"/>
    </source>
</evidence>
<name>A0A9P7BL02_RHIOR</name>
<dbReference type="SUPFAM" id="SSF82657">
    <property type="entry name" value="BolA-like"/>
    <property type="match status" value="1"/>
</dbReference>
<dbReference type="GO" id="GO:0005759">
    <property type="term" value="C:mitochondrial matrix"/>
    <property type="evidence" value="ECO:0007669"/>
    <property type="project" value="TreeGrafter"/>
</dbReference>
<proteinExistence type="inferred from homology"/>
<evidence type="ECO:0000313" key="2">
    <source>
        <dbReference type="EMBL" id="KAG1298392.1"/>
    </source>
</evidence>
<dbReference type="EMBL" id="JAANQT010004555">
    <property type="protein sequence ID" value="KAG1298392.1"/>
    <property type="molecule type" value="Genomic_DNA"/>
</dbReference>
<dbReference type="Proteomes" id="UP000716291">
    <property type="component" value="Unassembled WGS sequence"/>
</dbReference>